<evidence type="ECO:0000256" key="10">
    <source>
        <dbReference type="RuleBase" id="RU365103"/>
    </source>
</evidence>
<evidence type="ECO:0000313" key="12">
    <source>
        <dbReference type="EMBL" id="KZD11031.1"/>
    </source>
</evidence>
<dbReference type="InterPro" id="IPR007507">
    <property type="entry name" value="Glycos_transf_N"/>
</dbReference>
<evidence type="ECO:0000256" key="5">
    <source>
        <dbReference type="ARBA" id="ARBA00022679"/>
    </source>
</evidence>
<dbReference type="Pfam" id="PF04413">
    <property type="entry name" value="Glycos_transf_N"/>
    <property type="match status" value="1"/>
</dbReference>
<dbReference type="GO" id="GO:0009244">
    <property type="term" value="P:lipopolysaccharide core region biosynthetic process"/>
    <property type="evidence" value="ECO:0007669"/>
    <property type="project" value="UniProtKB-UniRule"/>
</dbReference>
<dbReference type="Gene3D" id="3.40.50.2000">
    <property type="entry name" value="Glycogen Phosphorylase B"/>
    <property type="match status" value="1"/>
</dbReference>
<dbReference type="RefSeq" id="WP_067553689.1">
    <property type="nucleotide sequence ID" value="NZ_LPXN01000079.1"/>
</dbReference>
<feature type="active site" description="Proton acceptor" evidence="8">
    <location>
        <position position="62"/>
    </location>
</feature>
<feature type="site" description="Transition state stabilizer" evidence="9">
    <location>
        <position position="208"/>
    </location>
</feature>
<comment type="similarity">
    <text evidence="10">Belongs to the glycosyltransferase group 1 family.</text>
</comment>
<feature type="domain" description="3-deoxy-D-manno-octulosonic-acid transferase N-terminal" evidence="11">
    <location>
        <begin position="35"/>
        <end position="210"/>
    </location>
</feature>
<comment type="caution">
    <text evidence="12">The sequence shown here is derived from an EMBL/GenBank/DDBJ whole genome shotgun (WGS) entry which is preliminary data.</text>
</comment>
<dbReference type="EMBL" id="LPXN01000079">
    <property type="protein sequence ID" value="KZD11031.1"/>
    <property type="molecule type" value="Genomic_DNA"/>
</dbReference>
<dbReference type="InterPro" id="IPR039901">
    <property type="entry name" value="Kdotransferase"/>
</dbReference>
<comment type="catalytic activity">
    <reaction evidence="7 10">
        <text>lipid IVA (E. coli) + CMP-3-deoxy-beta-D-manno-octulosonate = alpha-Kdo-(2-&gt;6)-lipid IVA (E. coli) + CMP + H(+)</text>
        <dbReference type="Rhea" id="RHEA:28066"/>
        <dbReference type="ChEBI" id="CHEBI:15378"/>
        <dbReference type="ChEBI" id="CHEBI:58603"/>
        <dbReference type="ChEBI" id="CHEBI:60364"/>
        <dbReference type="ChEBI" id="CHEBI:60377"/>
        <dbReference type="ChEBI" id="CHEBI:85987"/>
        <dbReference type="EC" id="2.4.99.12"/>
    </reaction>
</comment>
<evidence type="ECO:0000256" key="1">
    <source>
        <dbReference type="ARBA" id="ARBA00003394"/>
    </source>
</evidence>
<dbReference type="PANTHER" id="PTHR42755">
    <property type="entry name" value="3-DEOXY-MANNO-OCTULOSONATE CYTIDYLYLTRANSFERASE"/>
    <property type="match status" value="1"/>
</dbReference>
<gene>
    <name evidence="12" type="ORF">AUP43_05990</name>
</gene>
<dbReference type="GO" id="GO:0009245">
    <property type="term" value="P:lipid A biosynthetic process"/>
    <property type="evidence" value="ECO:0007669"/>
    <property type="project" value="TreeGrafter"/>
</dbReference>
<feature type="site" description="Transition state stabilizer" evidence="9">
    <location>
        <position position="132"/>
    </location>
</feature>
<evidence type="ECO:0000256" key="9">
    <source>
        <dbReference type="PIRSR" id="PIRSR639901-2"/>
    </source>
</evidence>
<comment type="function">
    <text evidence="1 10">Involved in lipopolysaccharide (LPS) biosynthesis. Catalyzes the transfer of 3-deoxy-D-manno-octulosonate (Kdo) residue(s) from CMP-Kdo to lipid IV(A), the tetraacyldisaccharide-1,4'-bisphosphate precursor of lipid A.</text>
</comment>
<dbReference type="UniPathway" id="UPA00958"/>
<evidence type="ECO:0000313" key="13">
    <source>
        <dbReference type="Proteomes" id="UP000076400"/>
    </source>
</evidence>
<keyword evidence="10" id="KW-0448">Lipopolysaccharide biosynthesis</keyword>
<dbReference type="EC" id="2.4.99.12" evidence="3 10"/>
<accession>A0A154WBX4</accession>
<keyword evidence="13" id="KW-1185">Reference proteome</keyword>
<keyword evidence="10" id="KW-1003">Cell membrane</keyword>
<dbReference type="FunFam" id="3.40.50.11720:FF:000001">
    <property type="entry name" value="3-deoxy-D-manno-octulosonic acid transferase"/>
    <property type="match status" value="1"/>
</dbReference>
<dbReference type="InterPro" id="IPR038107">
    <property type="entry name" value="Glycos_transf_N_sf"/>
</dbReference>
<evidence type="ECO:0000256" key="8">
    <source>
        <dbReference type="PIRSR" id="PIRSR639901-1"/>
    </source>
</evidence>
<evidence type="ECO:0000259" key="11">
    <source>
        <dbReference type="Pfam" id="PF04413"/>
    </source>
</evidence>
<dbReference type="GO" id="GO:0005886">
    <property type="term" value="C:plasma membrane"/>
    <property type="evidence" value="ECO:0007669"/>
    <property type="project" value="UniProtKB-SubCell"/>
</dbReference>
<proteinExistence type="inferred from homology"/>
<reference evidence="12 13" key="1">
    <citation type="submission" date="2015-12" db="EMBL/GenBank/DDBJ databases">
        <title>Genome sequence of Oceanibaculum pacificum MCCC 1A02656.</title>
        <authorList>
            <person name="Lu L."/>
            <person name="Lai Q."/>
            <person name="Shao Z."/>
            <person name="Qian P."/>
        </authorList>
    </citation>
    <scope>NUCLEOTIDE SEQUENCE [LARGE SCALE GENOMIC DNA]</scope>
    <source>
        <strain evidence="12 13">MCCC 1A02656</strain>
    </source>
</reference>
<dbReference type="GO" id="GO:0043842">
    <property type="term" value="F:Kdo transferase activity"/>
    <property type="evidence" value="ECO:0007669"/>
    <property type="project" value="UniProtKB-EC"/>
</dbReference>
<protein>
    <recommendedName>
        <fullName evidence="4 10">3-deoxy-D-manno-octulosonic acid transferase</fullName>
        <shortName evidence="10">Kdo transferase</shortName>
        <ecNumber evidence="3 10">2.4.99.12</ecNumber>
    </recommendedName>
    <alternativeName>
        <fullName evidence="6 10">Lipid IV(A) 3-deoxy-D-manno-octulosonic acid transferase</fullName>
    </alternativeName>
</protein>
<dbReference type="OrthoDB" id="9789797at2"/>
<comment type="subcellular location">
    <subcellularLocation>
        <location evidence="10">Cell membrane</location>
    </subcellularLocation>
</comment>
<dbReference type="AlphaFoldDB" id="A0A154WBX4"/>
<dbReference type="PANTHER" id="PTHR42755:SF1">
    <property type="entry name" value="3-DEOXY-D-MANNO-OCTULOSONIC ACID TRANSFERASE, MITOCHONDRIAL-RELATED"/>
    <property type="match status" value="1"/>
</dbReference>
<comment type="pathway">
    <text evidence="2 10">Bacterial outer membrane biogenesis; LPS core biosynthesis.</text>
</comment>
<evidence type="ECO:0000256" key="6">
    <source>
        <dbReference type="ARBA" id="ARBA00031445"/>
    </source>
</evidence>
<organism evidence="12 13">
    <name type="scientific">Oceanibaculum pacificum</name>
    <dbReference type="NCBI Taxonomy" id="580166"/>
    <lineage>
        <taxon>Bacteria</taxon>
        <taxon>Pseudomonadati</taxon>
        <taxon>Pseudomonadota</taxon>
        <taxon>Alphaproteobacteria</taxon>
        <taxon>Rhodospirillales</taxon>
        <taxon>Oceanibaculaceae</taxon>
        <taxon>Oceanibaculum</taxon>
    </lineage>
</organism>
<sequence length="437" mass="46783">MSLLCAYQQIGDTAGPMIERYLARRLDQGKEDAARLAERKGVASRPRPAGTLVWLHAASVGEATSALALMGALLAARPDITLLVTTGTVTSAALLAGRLPDRAIHQYVPVDRRAWVGRFLDHWRPDLALWVESELWPTLIVETDRRGIPMVLVNARMSQRSARRWRLLPGFARSVLSRFDLCLARSIEQAERFRRLGAPTVRVPGNLKFAAAPLPADPQALAELRAMIGDRPHWLAASTHEGEESAAIAAHRRAVASHPDLLTIIVPRHPKRGAEVAALGAEAGLRVARRVLGQAPTPETDLYVADTLGEMGLFMAVGGIVFVGGSLVEKGGHNPLEPAHFGCAILHGPDMRNNAEMAEALAADSAALPVADAAALATALARLLDDPAERQRLALAARQVADSNAGVLDRVMAELANFLNELPSSDAPSDVPPDARA</sequence>
<evidence type="ECO:0000256" key="3">
    <source>
        <dbReference type="ARBA" id="ARBA00012621"/>
    </source>
</evidence>
<name>A0A154WBX4_9PROT</name>
<evidence type="ECO:0000256" key="4">
    <source>
        <dbReference type="ARBA" id="ARBA00019077"/>
    </source>
</evidence>
<keyword evidence="5 10" id="KW-0808">Transferase</keyword>
<evidence type="ECO:0000256" key="7">
    <source>
        <dbReference type="ARBA" id="ARBA00049183"/>
    </source>
</evidence>
<dbReference type="SUPFAM" id="SSF53756">
    <property type="entry name" value="UDP-Glycosyltransferase/glycogen phosphorylase"/>
    <property type="match status" value="1"/>
</dbReference>
<dbReference type="STRING" id="580166.AUP43_05990"/>
<evidence type="ECO:0000256" key="2">
    <source>
        <dbReference type="ARBA" id="ARBA00004713"/>
    </source>
</evidence>
<dbReference type="Proteomes" id="UP000076400">
    <property type="component" value="Unassembled WGS sequence"/>
</dbReference>
<keyword evidence="10" id="KW-0472">Membrane</keyword>
<dbReference type="Gene3D" id="3.40.50.11720">
    <property type="entry name" value="3-Deoxy-D-manno-octulosonic-acid transferase, N-terminal domain"/>
    <property type="match status" value="1"/>
</dbReference>